<dbReference type="AlphaFoldDB" id="A0AAE3XRR1"/>
<gene>
    <name evidence="1" type="ORF">HNQ88_003767</name>
</gene>
<dbReference type="Gene3D" id="2.60.120.10">
    <property type="entry name" value="Jelly Rolls"/>
    <property type="match status" value="1"/>
</dbReference>
<accession>A0AAE3XRR1</accession>
<keyword evidence="2" id="KW-1185">Reference proteome</keyword>
<sequence>MSSKPLLRDENYYPAPVDGFLLSMIMLDKGEKYISSDRHAADKLFVYKGNLLGVECDEEKLTSSRGQSFLVAADQVMIMRYN</sequence>
<evidence type="ECO:0000313" key="1">
    <source>
        <dbReference type="EMBL" id="MDR6240691.1"/>
    </source>
</evidence>
<name>A0AAE3XRR1_9BACT</name>
<keyword evidence="1" id="KW-0413">Isomerase</keyword>
<dbReference type="InterPro" id="IPR014710">
    <property type="entry name" value="RmlC-like_jellyroll"/>
</dbReference>
<organism evidence="1 2">
    <name type="scientific">Aureibacter tunicatorum</name>
    <dbReference type="NCBI Taxonomy" id="866807"/>
    <lineage>
        <taxon>Bacteria</taxon>
        <taxon>Pseudomonadati</taxon>
        <taxon>Bacteroidota</taxon>
        <taxon>Cytophagia</taxon>
        <taxon>Cytophagales</taxon>
        <taxon>Persicobacteraceae</taxon>
        <taxon>Aureibacter</taxon>
    </lineage>
</organism>
<proteinExistence type="predicted"/>
<dbReference type="GO" id="GO:0016853">
    <property type="term" value="F:isomerase activity"/>
    <property type="evidence" value="ECO:0007669"/>
    <property type="project" value="UniProtKB-KW"/>
</dbReference>
<dbReference type="Proteomes" id="UP001185092">
    <property type="component" value="Unassembled WGS sequence"/>
</dbReference>
<comment type="caution">
    <text evidence="1">The sequence shown here is derived from an EMBL/GenBank/DDBJ whole genome shotgun (WGS) entry which is preliminary data.</text>
</comment>
<evidence type="ECO:0000313" key="2">
    <source>
        <dbReference type="Proteomes" id="UP001185092"/>
    </source>
</evidence>
<reference evidence="1" key="1">
    <citation type="submission" date="2023-07" db="EMBL/GenBank/DDBJ databases">
        <title>Genomic Encyclopedia of Type Strains, Phase IV (KMG-IV): sequencing the most valuable type-strain genomes for metagenomic binning, comparative biology and taxonomic classification.</title>
        <authorList>
            <person name="Goeker M."/>
        </authorList>
    </citation>
    <scope>NUCLEOTIDE SEQUENCE</scope>
    <source>
        <strain evidence="1">DSM 26174</strain>
    </source>
</reference>
<dbReference type="EMBL" id="JAVDQD010000005">
    <property type="protein sequence ID" value="MDR6240691.1"/>
    <property type="molecule type" value="Genomic_DNA"/>
</dbReference>
<dbReference type="RefSeq" id="WP_309940823.1">
    <property type="nucleotide sequence ID" value="NZ_AP025306.1"/>
</dbReference>
<protein>
    <submittedName>
        <fullName evidence="1">Mannose-6-phosphate isomerase class I</fullName>
    </submittedName>
</protein>